<evidence type="ECO:0000313" key="2">
    <source>
        <dbReference type="Proteomes" id="UP001211065"/>
    </source>
</evidence>
<evidence type="ECO:0000313" key="1">
    <source>
        <dbReference type="EMBL" id="KAJ3199969.1"/>
    </source>
</evidence>
<dbReference type="EMBL" id="JADGJW010002000">
    <property type="protein sequence ID" value="KAJ3199969.1"/>
    <property type="molecule type" value="Genomic_DNA"/>
</dbReference>
<accession>A0AAD5XRF7</accession>
<sequence>FTKELEELQLSYRKTEEREEKKSRERRESCEIFRDLPQHSQLDSILDIDLSLMEADKYEDRYVIYLRKNKIKKNKEEKEFDVLEKNKIFEKLEKNEEENIIFDDKFFFFDNDVDNLSKKNVVDVENKLNFIEKFNIDDHLLDSNGLENLLPAVECNLLPPSSSTTPTPRGGVNFLNNTQLSPPKFAVEEKKKADMDFDFNNFSNLKKCYSNLPTPTKFDTATVSNNNFSNNPTGTPKLNLFTSFSTTTTPTNLFPPNDVHSPLNCNTVKSNSILFGNGIKNKSKLAKIKLKKHTNLNSTGINDTLENNVNVTIEVPKDFYTKSNPIISKTTTTEKKNNNNNTVEDLKNKKINFFRDEKILALNKRKKNLTKTNSPLIEEIEEKLSIKTLDTAIIPTNLFEKNKIKKNFSISSISSSSSSSLLVENNNLLLLEPPPLTNKSKIQRGLNKEVKNKSFLPIPTRI</sequence>
<dbReference type="AlphaFoldDB" id="A0AAD5XRF7"/>
<proteinExistence type="predicted"/>
<feature type="non-terminal residue" evidence="1">
    <location>
        <position position="462"/>
    </location>
</feature>
<reference evidence="1" key="1">
    <citation type="submission" date="2020-05" db="EMBL/GenBank/DDBJ databases">
        <title>Phylogenomic resolution of chytrid fungi.</title>
        <authorList>
            <person name="Stajich J.E."/>
            <person name="Amses K."/>
            <person name="Simmons R."/>
            <person name="Seto K."/>
            <person name="Myers J."/>
            <person name="Bonds A."/>
            <person name="Quandt C.A."/>
            <person name="Barry K."/>
            <person name="Liu P."/>
            <person name="Grigoriev I."/>
            <person name="Longcore J.E."/>
            <person name="James T.Y."/>
        </authorList>
    </citation>
    <scope>NUCLEOTIDE SEQUENCE</scope>
    <source>
        <strain evidence="1">JEL0476</strain>
    </source>
</reference>
<gene>
    <name evidence="1" type="ORF">HK099_002947</name>
</gene>
<comment type="caution">
    <text evidence="1">The sequence shown here is derived from an EMBL/GenBank/DDBJ whole genome shotgun (WGS) entry which is preliminary data.</text>
</comment>
<name>A0AAD5XRF7_9FUNG</name>
<feature type="non-terminal residue" evidence="1">
    <location>
        <position position="1"/>
    </location>
</feature>
<organism evidence="1 2">
    <name type="scientific">Clydaea vesicula</name>
    <dbReference type="NCBI Taxonomy" id="447962"/>
    <lineage>
        <taxon>Eukaryota</taxon>
        <taxon>Fungi</taxon>
        <taxon>Fungi incertae sedis</taxon>
        <taxon>Chytridiomycota</taxon>
        <taxon>Chytridiomycota incertae sedis</taxon>
        <taxon>Chytridiomycetes</taxon>
        <taxon>Lobulomycetales</taxon>
        <taxon>Lobulomycetaceae</taxon>
        <taxon>Clydaea</taxon>
    </lineage>
</organism>
<dbReference type="Proteomes" id="UP001211065">
    <property type="component" value="Unassembled WGS sequence"/>
</dbReference>
<keyword evidence="2" id="KW-1185">Reference proteome</keyword>
<protein>
    <submittedName>
        <fullName evidence="1">Uncharacterized protein</fullName>
    </submittedName>
</protein>